<dbReference type="InterPro" id="IPR017938">
    <property type="entry name" value="Riboflavin_synthase-like_b-brl"/>
</dbReference>
<evidence type="ECO:0000313" key="6">
    <source>
        <dbReference type="Proteomes" id="UP000198825"/>
    </source>
</evidence>
<dbReference type="Gene3D" id="3.40.50.80">
    <property type="entry name" value="Nucleotide-binding domain of ferredoxin-NADP reductase (FNR) module"/>
    <property type="match status" value="1"/>
</dbReference>
<dbReference type="PRINTS" id="PR00406">
    <property type="entry name" value="CYTB5RDTASE"/>
</dbReference>
<name>A0A1H2MDW4_9ACTN</name>
<dbReference type="Pfam" id="PF00175">
    <property type="entry name" value="NAD_binding_1"/>
    <property type="match status" value="1"/>
</dbReference>
<dbReference type="GO" id="GO:0051537">
    <property type="term" value="F:2 iron, 2 sulfur cluster binding"/>
    <property type="evidence" value="ECO:0007669"/>
    <property type="project" value="UniProtKB-KW"/>
</dbReference>
<dbReference type="RefSeq" id="WP_231918525.1">
    <property type="nucleotide sequence ID" value="NZ_LT629799.1"/>
</dbReference>
<dbReference type="Pfam" id="PF00970">
    <property type="entry name" value="FAD_binding_6"/>
    <property type="match status" value="1"/>
</dbReference>
<dbReference type="SUPFAM" id="SSF52343">
    <property type="entry name" value="Ferredoxin reductase-like, C-terminal NADP-linked domain"/>
    <property type="match status" value="1"/>
</dbReference>
<sequence length="246" mass="25715">MTEPVPSAPLAPAPAPAGGWRTATVREVAHPHPRGVRLRLEVPDRVDHLPGQHYVVRLTAPDGYTAQRSYSLASSPDDPLVELYVERLDDGEVSTYLADEVGVGDAIDVRGPIGGWFVWRGDAPALGVGGGTGVVPLVAMLRHARHVGHPDRLRLAVAARTGDDLPYGDELRAAGAVVALSREADASGRAAGRLRPDEVAALVEDRGEGWTAFVCGSAGFAESATGLLTGLGVATGDVRVERFGPS</sequence>
<keyword evidence="2" id="KW-0408">Iron</keyword>
<evidence type="ECO:0000313" key="5">
    <source>
        <dbReference type="EMBL" id="SDU91264.1"/>
    </source>
</evidence>
<dbReference type="STRING" id="546874.SAMN04488544_1865"/>
<dbReference type="PANTHER" id="PTHR47354:SF5">
    <property type="entry name" value="PROTEIN RFBI"/>
    <property type="match status" value="1"/>
</dbReference>
<comment type="cofactor">
    <cofactor evidence="1">
        <name>FAD</name>
        <dbReference type="ChEBI" id="CHEBI:57692"/>
    </cofactor>
</comment>
<dbReference type="InterPro" id="IPR017927">
    <property type="entry name" value="FAD-bd_FR_type"/>
</dbReference>
<proteinExistence type="predicted"/>
<keyword evidence="6" id="KW-1185">Reference proteome</keyword>
<evidence type="ECO:0000256" key="3">
    <source>
        <dbReference type="ARBA" id="ARBA00023014"/>
    </source>
</evidence>
<dbReference type="InterPro" id="IPR008333">
    <property type="entry name" value="Cbr1-like_FAD-bd_dom"/>
</dbReference>
<dbReference type="AlphaFoldDB" id="A0A1H2MDW4"/>
<evidence type="ECO:0000256" key="1">
    <source>
        <dbReference type="ARBA" id="ARBA00001974"/>
    </source>
</evidence>
<dbReference type="InterPro" id="IPR039261">
    <property type="entry name" value="FNR_nucleotide-bd"/>
</dbReference>
<protein>
    <submittedName>
        <fullName evidence="5">Ferredoxin-NADP reductase</fullName>
    </submittedName>
</protein>
<keyword evidence="2" id="KW-0479">Metal-binding</keyword>
<keyword evidence="3" id="KW-0411">Iron-sulfur</keyword>
<accession>A0A1H2MDW4</accession>
<dbReference type="EMBL" id="LT629799">
    <property type="protein sequence ID" value="SDU91264.1"/>
    <property type="molecule type" value="Genomic_DNA"/>
</dbReference>
<dbReference type="PROSITE" id="PS51384">
    <property type="entry name" value="FAD_FR"/>
    <property type="match status" value="1"/>
</dbReference>
<evidence type="ECO:0000256" key="2">
    <source>
        <dbReference type="ARBA" id="ARBA00022714"/>
    </source>
</evidence>
<reference evidence="6" key="1">
    <citation type="submission" date="2016-10" db="EMBL/GenBank/DDBJ databases">
        <authorList>
            <person name="Varghese N."/>
            <person name="Submissions S."/>
        </authorList>
    </citation>
    <scope>NUCLEOTIDE SEQUENCE [LARGE SCALE GENOMIC DNA]</scope>
    <source>
        <strain evidence="6">DSM 21743</strain>
    </source>
</reference>
<feature type="domain" description="FAD-binding FR-type" evidence="4">
    <location>
        <begin position="18"/>
        <end position="119"/>
    </location>
</feature>
<keyword evidence="2" id="KW-0001">2Fe-2S</keyword>
<dbReference type="InterPro" id="IPR001433">
    <property type="entry name" value="OxRdtase_FAD/NAD-bd"/>
</dbReference>
<dbReference type="Gene3D" id="2.40.30.10">
    <property type="entry name" value="Translation factors"/>
    <property type="match status" value="1"/>
</dbReference>
<evidence type="ECO:0000259" key="4">
    <source>
        <dbReference type="PROSITE" id="PS51384"/>
    </source>
</evidence>
<gene>
    <name evidence="5" type="ORF">SAMN04488544_1865</name>
</gene>
<dbReference type="PANTHER" id="PTHR47354">
    <property type="entry name" value="NADH OXIDOREDUCTASE HCR"/>
    <property type="match status" value="1"/>
</dbReference>
<dbReference type="Proteomes" id="UP000198825">
    <property type="component" value="Chromosome I"/>
</dbReference>
<organism evidence="5 6">
    <name type="scientific">Microlunatus sagamiharensis</name>
    <dbReference type="NCBI Taxonomy" id="546874"/>
    <lineage>
        <taxon>Bacteria</taxon>
        <taxon>Bacillati</taxon>
        <taxon>Actinomycetota</taxon>
        <taxon>Actinomycetes</taxon>
        <taxon>Propionibacteriales</taxon>
        <taxon>Propionibacteriaceae</taxon>
        <taxon>Microlunatus</taxon>
    </lineage>
</organism>
<dbReference type="GO" id="GO:0016491">
    <property type="term" value="F:oxidoreductase activity"/>
    <property type="evidence" value="ECO:0007669"/>
    <property type="project" value="InterPro"/>
</dbReference>
<dbReference type="InterPro" id="IPR050415">
    <property type="entry name" value="MRET"/>
</dbReference>
<dbReference type="SUPFAM" id="SSF63380">
    <property type="entry name" value="Riboflavin synthase domain-like"/>
    <property type="match status" value="1"/>
</dbReference>